<evidence type="ECO:0000256" key="1">
    <source>
        <dbReference type="ARBA" id="ARBA00010515"/>
    </source>
</evidence>
<dbReference type="EMBL" id="AP023322">
    <property type="protein sequence ID" value="BCI64549.1"/>
    <property type="molecule type" value="Genomic_DNA"/>
</dbReference>
<organism evidence="6 7">
    <name type="scientific">Coprobacter secundus subsp. similis</name>
    <dbReference type="NCBI Taxonomy" id="2751153"/>
    <lineage>
        <taxon>Bacteria</taxon>
        <taxon>Pseudomonadati</taxon>
        <taxon>Bacteroidota</taxon>
        <taxon>Bacteroidia</taxon>
        <taxon>Bacteroidales</taxon>
        <taxon>Barnesiellaceae</taxon>
        <taxon>Coprobacter</taxon>
    </lineage>
</organism>
<dbReference type="PANTHER" id="PTHR48081">
    <property type="entry name" value="AB HYDROLASE SUPERFAMILY PROTEIN C4A8.06C"/>
    <property type="match status" value="1"/>
</dbReference>
<proteinExistence type="inferred from homology"/>
<dbReference type="Pfam" id="PF01738">
    <property type="entry name" value="DLH"/>
    <property type="match status" value="1"/>
</dbReference>
<feature type="domain" description="Dienelactone hydrolase" evidence="4">
    <location>
        <begin position="200"/>
        <end position="253"/>
    </location>
</feature>
<keyword evidence="2" id="KW-0378">Hydrolase</keyword>
<dbReference type="GO" id="GO:0004806">
    <property type="term" value="F:triacylglycerol lipase activity"/>
    <property type="evidence" value="ECO:0007669"/>
    <property type="project" value="TreeGrafter"/>
</dbReference>
<gene>
    <name evidence="6" type="ORF">Cop2CBH44_29020</name>
</gene>
<dbReference type="Pfam" id="PF20434">
    <property type="entry name" value="BD-FAE"/>
    <property type="match status" value="1"/>
</dbReference>
<comment type="similarity">
    <text evidence="1">Belongs to the 'GDXG' lipolytic enzyme family.</text>
</comment>
<evidence type="ECO:0000256" key="3">
    <source>
        <dbReference type="SAM" id="SignalP"/>
    </source>
</evidence>
<dbReference type="InterPro" id="IPR050300">
    <property type="entry name" value="GDXG_lipolytic_enzyme"/>
</dbReference>
<reference evidence="7" key="1">
    <citation type="submission" date="2020-07" db="EMBL/GenBank/DDBJ databases">
        <title>Complete genome sequencing of Coprobacter sp. strain 2CBH44.</title>
        <authorList>
            <person name="Sakamoto M."/>
            <person name="Murakami T."/>
            <person name="Mori H."/>
        </authorList>
    </citation>
    <scope>NUCLEOTIDE SEQUENCE [LARGE SCALE GENOMIC DNA]</scope>
    <source>
        <strain evidence="7">2CBH44</strain>
    </source>
</reference>
<dbReference type="InterPro" id="IPR029058">
    <property type="entry name" value="AB_hydrolase_fold"/>
</dbReference>
<feature type="domain" description="BD-FAE-like" evidence="5">
    <location>
        <begin position="46"/>
        <end position="143"/>
    </location>
</feature>
<dbReference type="RefSeq" id="WP_200755101.1">
    <property type="nucleotide sequence ID" value="NZ_AP023322.1"/>
</dbReference>
<keyword evidence="7" id="KW-1185">Reference proteome</keyword>
<keyword evidence="3" id="KW-0732">Signal</keyword>
<dbReference type="Proteomes" id="UP000594042">
    <property type="component" value="Chromosome"/>
</dbReference>
<sequence>MVKTALILLCLLSNISLNAGEQVLFYKNTEQADLKLHLLYPDDIKKSDKKAAIIFFFGGGWLSGDINHFRPQAEHFRNRGLICILAEYRVLGKHKTTPFDALSDAKSAMRYLRIHARKLHINPDKIIAAGGSAGGHLAAALAACPGFDTPGENSKISTKPAALLLYNPVLDNGPGGYGYSRVKDRYQEFSPAYNIKSGLPPTLIFLGTKDNIIPVITMEKYREKMIENNNRCDLFLYEGQDHGFFNLKNGKENPYFYDTLQKADAFLVSLGYLPPQK</sequence>
<dbReference type="InterPro" id="IPR049492">
    <property type="entry name" value="BD-FAE-like_dom"/>
</dbReference>
<evidence type="ECO:0000313" key="6">
    <source>
        <dbReference type="EMBL" id="BCI64549.1"/>
    </source>
</evidence>
<evidence type="ECO:0000259" key="4">
    <source>
        <dbReference type="Pfam" id="PF01738"/>
    </source>
</evidence>
<evidence type="ECO:0000259" key="5">
    <source>
        <dbReference type="Pfam" id="PF20434"/>
    </source>
</evidence>
<accession>A0A7G1HXX5</accession>
<dbReference type="Gene3D" id="3.40.50.1820">
    <property type="entry name" value="alpha/beta hydrolase"/>
    <property type="match status" value="1"/>
</dbReference>
<dbReference type="InterPro" id="IPR002925">
    <property type="entry name" value="Dienelactn_hydro"/>
</dbReference>
<dbReference type="KEGG" id="copr:Cop2CBH44_29020"/>
<feature type="signal peptide" evidence="3">
    <location>
        <begin position="1"/>
        <end position="19"/>
    </location>
</feature>
<evidence type="ECO:0000256" key="2">
    <source>
        <dbReference type="ARBA" id="ARBA00022801"/>
    </source>
</evidence>
<protein>
    <submittedName>
        <fullName evidence="6">Lipase</fullName>
    </submittedName>
</protein>
<dbReference type="AlphaFoldDB" id="A0A7G1HXX5"/>
<dbReference type="SUPFAM" id="SSF53474">
    <property type="entry name" value="alpha/beta-Hydrolases"/>
    <property type="match status" value="1"/>
</dbReference>
<dbReference type="PANTHER" id="PTHR48081:SF30">
    <property type="entry name" value="ACETYL-HYDROLASE LIPR-RELATED"/>
    <property type="match status" value="1"/>
</dbReference>
<name>A0A7G1HXX5_9BACT</name>
<feature type="chain" id="PRO_5028835483" evidence="3">
    <location>
        <begin position="20"/>
        <end position="277"/>
    </location>
</feature>
<evidence type="ECO:0000313" key="7">
    <source>
        <dbReference type="Proteomes" id="UP000594042"/>
    </source>
</evidence>